<dbReference type="AlphaFoldDB" id="A0A132PL83"/>
<keyword evidence="4" id="KW-1185">Reference proteome</keyword>
<evidence type="ECO:0000256" key="2">
    <source>
        <dbReference type="SAM" id="SignalP"/>
    </source>
</evidence>
<dbReference type="RefSeq" id="WP_067850729.1">
    <property type="nucleotide sequence ID" value="NZ_LGTW01000010.1"/>
</dbReference>
<dbReference type="EMBL" id="LGTW01000010">
    <property type="protein sequence ID" value="KWX23014.1"/>
    <property type="molecule type" value="Genomic_DNA"/>
</dbReference>
<feature type="compositionally biased region" description="Low complexity" evidence="1">
    <location>
        <begin position="296"/>
        <end position="317"/>
    </location>
</feature>
<protein>
    <recommendedName>
        <fullName evidence="5">PE-PGRS family protein</fullName>
    </recommendedName>
</protein>
<evidence type="ECO:0000313" key="3">
    <source>
        <dbReference type="EMBL" id="KWX23014.1"/>
    </source>
</evidence>
<feature type="compositionally biased region" description="Basic and acidic residues" evidence="1">
    <location>
        <begin position="363"/>
        <end position="377"/>
    </location>
</feature>
<dbReference type="STRING" id="59750.AWC31_01290"/>
<dbReference type="PATRIC" id="fig|59750.3.peg.696"/>
<evidence type="ECO:0000256" key="1">
    <source>
        <dbReference type="SAM" id="MobiDB-lite"/>
    </source>
</evidence>
<evidence type="ECO:0008006" key="5">
    <source>
        <dbReference type="Google" id="ProtNLM"/>
    </source>
</evidence>
<feature type="region of interest" description="Disordered" evidence="1">
    <location>
        <begin position="296"/>
        <end position="423"/>
    </location>
</feature>
<feature type="compositionally biased region" description="Low complexity" evidence="1">
    <location>
        <begin position="405"/>
        <end position="423"/>
    </location>
</feature>
<feature type="chain" id="PRO_5039515034" description="PE-PGRS family protein" evidence="2">
    <location>
        <begin position="23"/>
        <end position="423"/>
    </location>
</feature>
<organism evidence="3 4">
    <name type="scientific">Mycolicibacterium wolinskyi</name>
    <dbReference type="NCBI Taxonomy" id="59750"/>
    <lineage>
        <taxon>Bacteria</taxon>
        <taxon>Bacillati</taxon>
        <taxon>Actinomycetota</taxon>
        <taxon>Actinomycetes</taxon>
        <taxon>Mycobacteriales</taxon>
        <taxon>Mycobacteriaceae</taxon>
        <taxon>Mycolicibacterium</taxon>
    </lineage>
</organism>
<dbReference type="Proteomes" id="UP000070612">
    <property type="component" value="Unassembled WGS sequence"/>
</dbReference>
<keyword evidence="2" id="KW-0732">Signal</keyword>
<gene>
    <name evidence="3" type="ORF">AFM11_16720</name>
</gene>
<evidence type="ECO:0000313" key="4">
    <source>
        <dbReference type="Proteomes" id="UP000070612"/>
    </source>
</evidence>
<proteinExistence type="predicted"/>
<feature type="compositionally biased region" description="Low complexity" evidence="1">
    <location>
        <begin position="324"/>
        <end position="344"/>
    </location>
</feature>
<sequence length="423" mass="42299">MQVAARSYLAAGVALVGASAIAISPVAPPIPDVTVSAISSPQVELSASANPLEAYLALVTNTVTNVGATISAELDDPAPVLRQIIANQLATAESLFEGLQGAGEGLINVLDPANPYGIPAQLQLALSDLLEGDINGAVANAWSAFLSPVLNVGLPLLEPIINAVKQPVQNTLNILNNPLIVVMPLLGAINVAYTTITVAGNVGQDIVDSLKNGDPLGVVNAILSGPAVITDAFLNGNELGGGIFGPNLGLLSSLRQAREALAAAIKPPVEAPSAAADATLDSAAKVVTLDVAPAETADAATTSTETAVTGGTEETSASAPESDATAPAEEVEAPAAETASPVATDVVKDSPVAVPGKTGTITKSDRANPLKQVRDNIRNTVKNVSDGFKKAAEGLSGKSTKSKTESSSSSSDSGESSGSSDAA</sequence>
<name>A0A132PL83_9MYCO</name>
<comment type="caution">
    <text evidence="3">The sequence shown here is derived from an EMBL/GenBank/DDBJ whole genome shotgun (WGS) entry which is preliminary data.</text>
</comment>
<feature type="signal peptide" evidence="2">
    <location>
        <begin position="1"/>
        <end position="22"/>
    </location>
</feature>
<reference evidence="3 4" key="1">
    <citation type="submission" date="2015-07" db="EMBL/GenBank/DDBJ databases">
        <title>A draft genome sequence of Mycobacterium wolinskyi.</title>
        <authorList>
            <person name="de Man T.J."/>
            <person name="Perry K.A."/>
            <person name="Coulliette A.D."/>
            <person name="Jensen B."/>
            <person name="Toney N.C."/>
            <person name="Limbago B.M."/>
            <person name="Noble-Wang J."/>
        </authorList>
    </citation>
    <scope>NUCLEOTIDE SEQUENCE [LARGE SCALE GENOMIC DNA]</scope>
    <source>
        <strain evidence="3 4">CDC_01</strain>
    </source>
</reference>
<accession>A0A132PL83</accession>